<name>A0A1M6Q552_9BACT</name>
<dbReference type="PANTHER" id="PTHR12905">
    <property type="entry name" value="METALLOPHOSPHOESTERASE"/>
    <property type="match status" value="1"/>
</dbReference>
<organism evidence="2 3">
    <name type="scientific">Desulfatibacillum alkenivorans DSM 16219</name>
    <dbReference type="NCBI Taxonomy" id="1121393"/>
    <lineage>
        <taxon>Bacteria</taxon>
        <taxon>Pseudomonadati</taxon>
        <taxon>Thermodesulfobacteriota</taxon>
        <taxon>Desulfobacteria</taxon>
        <taxon>Desulfobacterales</taxon>
        <taxon>Desulfatibacillaceae</taxon>
        <taxon>Desulfatibacillum</taxon>
    </lineage>
</organism>
<protein>
    <recommendedName>
        <fullName evidence="1">Calcineurin-like phosphoesterase domain-containing protein</fullName>
    </recommendedName>
</protein>
<dbReference type="InterPro" id="IPR051693">
    <property type="entry name" value="UPF0046_metallophosphoest"/>
</dbReference>
<dbReference type="InterPro" id="IPR004843">
    <property type="entry name" value="Calcineurin-like_PHP"/>
</dbReference>
<dbReference type="SUPFAM" id="SSF56300">
    <property type="entry name" value="Metallo-dependent phosphatases"/>
    <property type="match status" value="1"/>
</dbReference>
<dbReference type="InterPro" id="IPR029052">
    <property type="entry name" value="Metallo-depent_PP-like"/>
</dbReference>
<dbReference type="OrthoDB" id="332939at2"/>
<evidence type="ECO:0000313" key="3">
    <source>
        <dbReference type="Proteomes" id="UP000183994"/>
    </source>
</evidence>
<accession>A0A1M6Q552</accession>
<reference evidence="3" key="1">
    <citation type="submission" date="2016-11" db="EMBL/GenBank/DDBJ databases">
        <authorList>
            <person name="Varghese N."/>
            <person name="Submissions S."/>
        </authorList>
    </citation>
    <scope>NUCLEOTIDE SEQUENCE [LARGE SCALE GENOMIC DNA]</scope>
    <source>
        <strain evidence="3">DSM 16219</strain>
    </source>
</reference>
<evidence type="ECO:0000313" key="2">
    <source>
        <dbReference type="EMBL" id="SHK15248.1"/>
    </source>
</evidence>
<dbReference type="Proteomes" id="UP000183994">
    <property type="component" value="Unassembled WGS sequence"/>
</dbReference>
<dbReference type="Gene3D" id="3.60.21.10">
    <property type="match status" value="1"/>
</dbReference>
<dbReference type="STRING" id="1121393.SAMN02745216_02962"/>
<proteinExistence type="predicted"/>
<evidence type="ECO:0000259" key="1">
    <source>
        <dbReference type="Pfam" id="PF00149"/>
    </source>
</evidence>
<gene>
    <name evidence="2" type="ORF">SAMN02745216_02962</name>
</gene>
<feature type="domain" description="Calcineurin-like phosphoesterase" evidence="1">
    <location>
        <begin position="1"/>
        <end position="175"/>
    </location>
</feature>
<dbReference type="RefSeq" id="WP_073476952.1">
    <property type="nucleotide sequence ID" value="NZ_FQZU01000019.1"/>
</dbReference>
<keyword evidence="3" id="KW-1185">Reference proteome</keyword>
<dbReference type="PANTHER" id="PTHR12905:SF0">
    <property type="entry name" value="CALCINEURIN-LIKE PHOSPHOESTERASE DOMAIN-CONTAINING PROTEIN"/>
    <property type="match status" value="1"/>
</dbReference>
<dbReference type="Pfam" id="PF00149">
    <property type="entry name" value="Metallophos"/>
    <property type="match status" value="1"/>
</dbReference>
<sequence length="216" mass="22603">MLIYAVADIHGNPGHLEAIKKTVQREKPHVLIAAGDLSSHMGKGAQDVMQTLSSLGLPVFVIKGNTDGKSIQELAAKTPGVEDLHLKTAMLEGATFVGAGGTVPIPFRSKLALFEKDVVRRLDNLLTPGCVLVVHPPPYGVTDKVLGKFNAGSKSVASLIKKREPAVCICGHIHENAGTAMAGKTLVVNCAMSRSSAGALIQLAKGQAPECQMLAP</sequence>
<dbReference type="EMBL" id="FQZU01000019">
    <property type="protein sequence ID" value="SHK15248.1"/>
    <property type="molecule type" value="Genomic_DNA"/>
</dbReference>
<dbReference type="AlphaFoldDB" id="A0A1M6Q552"/>
<dbReference type="GO" id="GO:0016787">
    <property type="term" value="F:hydrolase activity"/>
    <property type="evidence" value="ECO:0007669"/>
    <property type="project" value="InterPro"/>
</dbReference>